<dbReference type="RefSeq" id="WP_349053518.1">
    <property type="nucleotide sequence ID" value="NZ_JBBNPS010000003.1"/>
</dbReference>
<dbReference type="Proteomes" id="UP001481872">
    <property type="component" value="Unassembled WGS sequence"/>
</dbReference>
<keyword evidence="10" id="KW-0411">Iron-sulfur</keyword>
<evidence type="ECO:0000256" key="11">
    <source>
        <dbReference type="ARBA" id="ARBA00023204"/>
    </source>
</evidence>
<feature type="domain" description="HhH-GPD" evidence="14">
    <location>
        <begin position="35"/>
        <end position="183"/>
    </location>
</feature>
<keyword evidence="11" id="KW-0234">DNA repair</keyword>
<comment type="catalytic activity">
    <reaction evidence="1 13">
        <text>Hydrolyzes free adenine bases from 7,8-dihydro-8-oxoguanine:adenine mismatched double-stranded DNA, leaving an apurinic site.</text>
        <dbReference type="EC" id="3.2.2.31"/>
    </reaction>
</comment>
<dbReference type="InterPro" id="IPR015797">
    <property type="entry name" value="NUDIX_hydrolase-like_dom_sf"/>
</dbReference>
<evidence type="ECO:0000256" key="7">
    <source>
        <dbReference type="ARBA" id="ARBA00022763"/>
    </source>
</evidence>
<dbReference type="InterPro" id="IPR023170">
    <property type="entry name" value="HhH_base_excis_C"/>
</dbReference>
<evidence type="ECO:0000256" key="5">
    <source>
        <dbReference type="ARBA" id="ARBA00022485"/>
    </source>
</evidence>
<keyword evidence="16" id="KW-1185">Reference proteome</keyword>
<evidence type="ECO:0000256" key="12">
    <source>
        <dbReference type="ARBA" id="ARBA00023295"/>
    </source>
</evidence>
<dbReference type="EC" id="3.2.2.31" evidence="3 13"/>
<dbReference type="Pfam" id="PF14815">
    <property type="entry name" value="NUDIX_4"/>
    <property type="match status" value="1"/>
</dbReference>
<evidence type="ECO:0000256" key="6">
    <source>
        <dbReference type="ARBA" id="ARBA00022723"/>
    </source>
</evidence>
<organism evidence="15 16">
    <name type="scientific">Aedoeadaptatus acetigenes</name>
    <dbReference type="NCBI Taxonomy" id="2981723"/>
    <lineage>
        <taxon>Bacteria</taxon>
        <taxon>Bacillati</taxon>
        <taxon>Bacillota</taxon>
        <taxon>Tissierellia</taxon>
        <taxon>Tissierellales</taxon>
        <taxon>Peptoniphilaceae</taxon>
        <taxon>Aedoeadaptatus</taxon>
    </lineage>
</organism>
<dbReference type="CDD" id="cd03431">
    <property type="entry name" value="NUDIX_DNA_Glycosylase_C-MutY"/>
    <property type="match status" value="1"/>
</dbReference>
<evidence type="ECO:0000256" key="10">
    <source>
        <dbReference type="ARBA" id="ARBA00023014"/>
    </source>
</evidence>
<dbReference type="InterPro" id="IPR029119">
    <property type="entry name" value="MutY_C"/>
</dbReference>
<evidence type="ECO:0000256" key="3">
    <source>
        <dbReference type="ARBA" id="ARBA00012045"/>
    </source>
</evidence>
<dbReference type="NCBIfam" id="TIGR01084">
    <property type="entry name" value="mutY"/>
    <property type="match status" value="1"/>
</dbReference>
<comment type="cofactor">
    <cofactor evidence="13">
        <name>[4Fe-4S] cluster</name>
        <dbReference type="ChEBI" id="CHEBI:49883"/>
    </cofactor>
    <text evidence="13">Binds 1 [4Fe-4S] cluster.</text>
</comment>
<reference evidence="15 16" key="1">
    <citation type="submission" date="2024-04" db="EMBL/GenBank/DDBJ databases">
        <title>Human intestinal bacterial collection.</title>
        <authorList>
            <person name="Pauvert C."/>
            <person name="Hitch T.C.A."/>
            <person name="Clavel T."/>
        </authorList>
    </citation>
    <scope>NUCLEOTIDE SEQUENCE [LARGE SCALE GENOMIC DNA]</scope>
    <source>
        <strain evidence="15 16">CLA-SR-H026</strain>
    </source>
</reference>
<sequence>MCISRKILNWYAPKDRGLPWRKTKDPYAIWVSEIMLQQTQANTVIPYYERFMAAFPTAKDLAAAEEEALLKHWQGLGYYRRAKHLMAAAKIVAREGMPGDFEGLKALPGIGDYTAAAIASIAYGEAVAAVDGNLLRIYSRLHMVDGSIDKAAGKRRIVELANKDISRDRPGDFNQAMMDLGSKICTPTSPACGDCPLRGDCMAYHANCAEDYPRKSPKKKQKEEDVTVLLIDLDGRFLIEKRTGGLLASMWGFPMAEGHIRPEDVMKLLSEADFVAKKPEKVAEYRHVFSHRIWNVWVYYAPVEALFAAEGGRTWATKEALKNTYAVPSAFSPALEVIYGMD</sequence>
<keyword evidence="8 15" id="KW-0378">Hydrolase</keyword>
<gene>
    <name evidence="15" type="primary">mutY</name>
    <name evidence="15" type="ORF">AAA081_02125</name>
</gene>
<dbReference type="GO" id="GO:0000701">
    <property type="term" value="F:purine-specific mismatch base pair DNA N-glycosylase activity"/>
    <property type="evidence" value="ECO:0007669"/>
    <property type="project" value="UniProtKB-EC"/>
</dbReference>
<dbReference type="SMART" id="SM00525">
    <property type="entry name" value="FES"/>
    <property type="match status" value="1"/>
</dbReference>
<evidence type="ECO:0000313" key="16">
    <source>
        <dbReference type="Proteomes" id="UP001481872"/>
    </source>
</evidence>
<dbReference type="InterPro" id="IPR044298">
    <property type="entry name" value="MIG/MutY"/>
</dbReference>
<dbReference type="SUPFAM" id="SSF48150">
    <property type="entry name" value="DNA-glycosylase"/>
    <property type="match status" value="1"/>
</dbReference>
<dbReference type="SUPFAM" id="SSF55811">
    <property type="entry name" value="Nudix"/>
    <property type="match status" value="1"/>
</dbReference>
<evidence type="ECO:0000256" key="9">
    <source>
        <dbReference type="ARBA" id="ARBA00023004"/>
    </source>
</evidence>
<keyword evidence="9 13" id="KW-0408">Iron</keyword>
<dbReference type="CDD" id="cd00056">
    <property type="entry name" value="ENDO3c"/>
    <property type="match status" value="1"/>
</dbReference>
<dbReference type="Pfam" id="PF00730">
    <property type="entry name" value="HhH-GPD"/>
    <property type="match status" value="1"/>
</dbReference>
<dbReference type="Gene3D" id="3.90.79.10">
    <property type="entry name" value="Nucleoside Triphosphate Pyrophosphohydrolase"/>
    <property type="match status" value="1"/>
</dbReference>
<dbReference type="InterPro" id="IPR011257">
    <property type="entry name" value="DNA_glycosylase"/>
</dbReference>
<evidence type="ECO:0000259" key="14">
    <source>
        <dbReference type="SMART" id="SM00478"/>
    </source>
</evidence>
<dbReference type="Gene3D" id="1.10.340.30">
    <property type="entry name" value="Hypothetical protein, domain 2"/>
    <property type="match status" value="1"/>
</dbReference>
<evidence type="ECO:0000256" key="4">
    <source>
        <dbReference type="ARBA" id="ARBA00022023"/>
    </source>
</evidence>
<accession>A0ABV1J4I6</accession>
<dbReference type="InterPro" id="IPR003265">
    <property type="entry name" value="HhH-GPD_domain"/>
</dbReference>
<keyword evidence="5" id="KW-0004">4Fe-4S</keyword>
<dbReference type="PROSITE" id="PS00764">
    <property type="entry name" value="ENDONUCLEASE_III_1"/>
    <property type="match status" value="1"/>
</dbReference>
<dbReference type="Pfam" id="PF10576">
    <property type="entry name" value="EndIII_4Fe-2S"/>
    <property type="match status" value="1"/>
</dbReference>
<evidence type="ECO:0000313" key="15">
    <source>
        <dbReference type="EMBL" id="MEQ3353101.1"/>
    </source>
</evidence>
<evidence type="ECO:0000256" key="13">
    <source>
        <dbReference type="RuleBase" id="RU365096"/>
    </source>
</evidence>
<dbReference type="InterPro" id="IPR004035">
    <property type="entry name" value="Endouclease-III_FeS-bd_BS"/>
</dbReference>
<dbReference type="SMART" id="SM00478">
    <property type="entry name" value="ENDO3c"/>
    <property type="match status" value="1"/>
</dbReference>
<proteinExistence type="inferred from homology"/>
<protein>
    <recommendedName>
        <fullName evidence="4 13">Adenine DNA glycosylase</fullName>
        <ecNumber evidence="3 13">3.2.2.31</ecNumber>
    </recommendedName>
</protein>
<comment type="similarity">
    <text evidence="2 13">Belongs to the Nth/MutY family.</text>
</comment>
<evidence type="ECO:0000256" key="2">
    <source>
        <dbReference type="ARBA" id="ARBA00008343"/>
    </source>
</evidence>
<comment type="function">
    <text evidence="13">Adenine glycosylase active on G-A mispairs.</text>
</comment>
<comment type="caution">
    <text evidence="15">The sequence shown here is derived from an EMBL/GenBank/DDBJ whole genome shotgun (WGS) entry which is preliminary data.</text>
</comment>
<evidence type="ECO:0000256" key="8">
    <source>
        <dbReference type="ARBA" id="ARBA00022801"/>
    </source>
</evidence>
<dbReference type="PANTHER" id="PTHR42944:SF1">
    <property type="entry name" value="ADENINE DNA GLYCOSYLASE"/>
    <property type="match status" value="1"/>
</dbReference>
<dbReference type="PANTHER" id="PTHR42944">
    <property type="entry name" value="ADENINE DNA GLYCOSYLASE"/>
    <property type="match status" value="1"/>
</dbReference>
<dbReference type="InterPro" id="IPR003651">
    <property type="entry name" value="Endonuclease3_FeS-loop_motif"/>
</dbReference>
<keyword evidence="7 13" id="KW-0227">DNA damage</keyword>
<keyword evidence="6" id="KW-0479">Metal-binding</keyword>
<keyword evidence="12 13" id="KW-0326">Glycosidase</keyword>
<evidence type="ECO:0000256" key="1">
    <source>
        <dbReference type="ARBA" id="ARBA00000843"/>
    </source>
</evidence>
<dbReference type="EMBL" id="JBBNPS010000003">
    <property type="protein sequence ID" value="MEQ3353101.1"/>
    <property type="molecule type" value="Genomic_DNA"/>
</dbReference>
<dbReference type="Gene3D" id="1.10.1670.10">
    <property type="entry name" value="Helix-hairpin-Helix base-excision DNA repair enzymes (C-terminal)"/>
    <property type="match status" value="1"/>
</dbReference>
<dbReference type="InterPro" id="IPR005760">
    <property type="entry name" value="A/G_AdeGlyc_MutY"/>
</dbReference>
<name>A0ABV1J4I6_9FIRM</name>